<dbReference type="GO" id="GO:0016020">
    <property type="term" value="C:membrane"/>
    <property type="evidence" value="ECO:0007669"/>
    <property type="project" value="InterPro"/>
</dbReference>
<name>G8U0M4_SULAD</name>
<evidence type="ECO:0000256" key="1">
    <source>
        <dbReference type="ARBA" id="ARBA00022448"/>
    </source>
</evidence>
<keyword evidence="6" id="KW-1185">Reference proteome</keyword>
<keyword evidence="1" id="KW-0813">Transport</keyword>
<reference evidence="5 6" key="2">
    <citation type="journal article" date="2012" name="Stand. Genomic Sci.">
        <title>Complete genome sequence of the moderately thermophilic mineral-sulfide-oxidizing firmicute Sulfobacillus acidophilus type strain (NAL(T)).</title>
        <authorList>
            <person name="Anderson I."/>
            <person name="Chertkov O."/>
            <person name="Chen A."/>
            <person name="Saunders E."/>
            <person name="Lapidus A."/>
            <person name="Nolan M."/>
            <person name="Lucas S."/>
            <person name="Hammon N."/>
            <person name="Deshpande S."/>
            <person name="Cheng J.F."/>
            <person name="Han C."/>
            <person name="Tapia R."/>
            <person name="Goodwin L.A."/>
            <person name="Pitluck S."/>
            <person name="Liolios K."/>
            <person name="Pagani I."/>
            <person name="Ivanova N."/>
            <person name="Mikhailova N."/>
            <person name="Pati A."/>
            <person name="Palaniappan K."/>
            <person name="Land M."/>
            <person name="Pan C."/>
            <person name="Rohde M."/>
            <person name="Pukall R."/>
            <person name="Goker M."/>
            <person name="Detter J.C."/>
            <person name="Woyke T."/>
            <person name="Bristow J."/>
            <person name="Eisen J.A."/>
            <person name="Markowitz V."/>
            <person name="Hugenholtz P."/>
            <person name="Kyrpides N.C."/>
            <person name="Klenk H.P."/>
            <person name="Mavromatis K."/>
        </authorList>
    </citation>
    <scope>NUCLEOTIDE SEQUENCE [LARGE SCALE GENOMIC DNA]</scope>
    <source>
        <strain evidence="6">ATCC 700253 / DSM 10332 / NAL</strain>
    </source>
</reference>
<dbReference type="CDD" id="cd03260">
    <property type="entry name" value="ABC_PstB_phosphate_transporter"/>
    <property type="match status" value="1"/>
</dbReference>
<evidence type="ECO:0000256" key="2">
    <source>
        <dbReference type="ARBA" id="ARBA00022741"/>
    </source>
</evidence>
<proteinExistence type="predicted"/>
<dbReference type="PATRIC" id="fig|679936.5.peg.787"/>
<dbReference type="STRING" id="679936.Sulac_0739"/>
<dbReference type="Gene3D" id="3.40.50.300">
    <property type="entry name" value="P-loop containing nucleotide triphosphate hydrolases"/>
    <property type="match status" value="1"/>
</dbReference>
<evidence type="ECO:0000313" key="6">
    <source>
        <dbReference type="Proteomes" id="UP000005439"/>
    </source>
</evidence>
<dbReference type="SMART" id="SM00382">
    <property type="entry name" value="AAA"/>
    <property type="match status" value="1"/>
</dbReference>
<dbReference type="AlphaFoldDB" id="G8U0M4"/>
<dbReference type="GO" id="GO:0005524">
    <property type="term" value="F:ATP binding"/>
    <property type="evidence" value="ECO:0007669"/>
    <property type="project" value="UniProtKB-KW"/>
</dbReference>
<dbReference type="PANTHER" id="PTHR43423:SF1">
    <property type="entry name" value="ABC TRANSPORTER I FAMILY MEMBER 17"/>
    <property type="match status" value="1"/>
</dbReference>
<dbReference type="GO" id="GO:0035435">
    <property type="term" value="P:phosphate ion transmembrane transport"/>
    <property type="evidence" value="ECO:0007669"/>
    <property type="project" value="InterPro"/>
</dbReference>
<dbReference type="Pfam" id="PF00005">
    <property type="entry name" value="ABC_tran"/>
    <property type="match status" value="1"/>
</dbReference>
<dbReference type="InterPro" id="IPR003593">
    <property type="entry name" value="AAA+_ATPase"/>
</dbReference>
<dbReference type="GO" id="GO:0016887">
    <property type="term" value="F:ATP hydrolysis activity"/>
    <property type="evidence" value="ECO:0007669"/>
    <property type="project" value="InterPro"/>
</dbReference>
<reference evidence="6" key="1">
    <citation type="submission" date="2011-12" db="EMBL/GenBank/DDBJ databases">
        <title>The complete genome of chromosome of Sulfobacillus acidophilus DSM 10332.</title>
        <authorList>
            <person name="Lucas S."/>
            <person name="Han J."/>
            <person name="Lapidus A."/>
            <person name="Bruce D."/>
            <person name="Goodwin L."/>
            <person name="Pitluck S."/>
            <person name="Peters L."/>
            <person name="Kyrpides N."/>
            <person name="Mavromatis K."/>
            <person name="Ivanova N."/>
            <person name="Mikhailova N."/>
            <person name="Chertkov O."/>
            <person name="Saunders E."/>
            <person name="Detter J.C."/>
            <person name="Tapia R."/>
            <person name="Han C."/>
            <person name="Land M."/>
            <person name="Hauser L."/>
            <person name="Markowitz V."/>
            <person name="Cheng J.-F."/>
            <person name="Hugenholtz P."/>
            <person name="Woyke T."/>
            <person name="Wu D."/>
            <person name="Pukall R."/>
            <person name="Gehrich-Schroeter G."/>
            <person name="Schneider S."/>
            <person name="Klenk H.-P."/>
            <person name="Eisen J.A."/>
        </authorList>
    </citation>
    <scope>NUCLEOTIDE SEQUENCE [LARGE SCALE GENOMIC DNA]</scope>
    <source>
        <strain evidence="6">ATCC 700253 / DSM 10332 / NAL</strain>
    </source>
</reference>
<evidence type="ECO:0000256" key="3">
    <source>
        <dbReference type="ARBA" id="ARBA00022840"/>
    </source>
</evidence>
<accession>G8U0M4</accession>
<gene>
    <name evidence="5" type="ordered locus">Sulac_0739</name>
</gene>
<keyword evidence="3 5" id="KW-0067">ATP-binding</keyword>
<dbReference type="KEGG" id="sap:Sulac_0739"/>
<dbReference type="HOGENOM" id="CLU_000604_1_22_9"/>
<dbReference type="SUPFAM" id="SSF52540">
    <property type="entry name" value="P-loop containing nucleoside triphosphate hydrolases"/>
    <property type="match status" value="1"/>
</dbReference>
<dbReference type="PROSITE" id="PS00211">
    <property type="entry name" value="ABC_TRANSPORTER_1"/>
    <property type="match status" value="1"/>
</dbReference>
<dbReference type="InterPro" id="IPR017871">
    <property type="entry name" value="ABC_transporter-like_CS"/>
</dbReference>
<protein>
    <submittedName>
        <fullName evidence="5">Phosphate ABC transporter ATP-binding protein, PhoT family</fullName>
        <ecNumber evidence="5">3.6.3.27</ecNumber>
    </submittedName>
</protein>
<sequence>MSQGGPVPPSIEVDKLSVWYGSQRALAKVSLRIPAGHVLALIGPSGCGKTTFLRTLNRMVDRTPGVRIAGRVTIGSMDVLAPGLDLPALRRKVGMVFQSPNPFPFTIFDNVAYGPRIAGMTEPHALRLIVEKSLKQASLWDEVRGKLRRSALTLSGGQQQRLCIARALAVEPDVLLMDEPTAALDPVSTAKIEELIRVLRSRYTIVVVTHNLQQAARISDYTAFFAGGELIEVGPTRKMFTAPDDPRTEAYLTGRYEGYDGR</sequence>
<dbReference type="EMBL" id="CP003179">
    <property type="protein sequence ID" value="AEW04246.1"/>
    <property type="molecule type" value="Genomic_DNA"/>
</dbReference>
<dbReference type="GO" id="GO:0005315">
    <property type="term" value="F:phosphate transmembrane transporter activity"/>
    <property type="evidence" value="ECO:0007669"/>
    <property type="project" value="InterPro"/>
</dbReference>
<dbReference type="InterPro" id="IPR003439">
    <property type="entry name" value="ABC_transporter-like_ATP-bd"/>
</dbReference>
<feature type="domain" description="ABC transporter" evidence="4">
    <location>
        <begin position="11"/>
        <end position="252"/>
    </location>
</feature>
<dbReference type="PANTHER" id="PTHR43423">
    <property type="entry name" value="ABC TRANSPORTER I FAMILY MEMBER 17"/>
    <property type="match status" value="1"/>
</dbReference>
<organism evidence="5 6">
    <name type="scientific">Sulfobacillus acidophilus (strain ATCC 700253 / DSM 10332 / NAL)</name>
    <dbReference type="NCBI Taxonomy" id="679936"/>
    <lineage>
        <taxon>Bacteria</taxon>
        <taxon>Bacillati</taxon>
        <taxon>Bacillota</taxon>
        <taxon>Clostridia</taxon>
        <taxon>Eubacteriales</taxon>
        <taxon>Clostridiales Family XVII. Incertae Sedis</taxon>
        <taxon>Sulfobacillus</taxon>
    </lineage>
</organism>
<dbReference type="NCBIfam" id="TIGR00972">
    <property type="entry name" value="3a0107s01c2"/>
    <property type="match status" value="1"/>
</dbReference>
<dbReference type="Proteomes" id="UP000005439">
    <property type="component" value="Chromosome"/>
</dbReference>
<keyword evidence="2" id="KW-0547">Nucleotide-binding</keyword>
<dbReference type="InterPro" id="IPR027417">
    <property type="entry name" value="P-loop_NTPase"/>
</dbReference>
<dbReference type="EC" id="3.6.3.27" evidence="5"/>
<dbReference type="InterPro" id="IPR005670">
    <property type="entry name" value="PstB-like"/>
</dbReference>
<evidence type="ECO:0000259" key="4">
    <source>
        <dbReference type="PROSITE" id="PS50893"/>
    </source>
</evidence>
<keyword evidence="5" id="KW-0378">Hydrolase</keyword>
<dbReference type="PROSITE" id="PS50893">
    <property type="entry name" value="ABC_TRANSPORTER_2"/>
    <property type="match status" value="1"/>
</dbReference>
<evidence type="ECO:0000313" key="5">
    <source>
        <dbReference type="EMBL" id="AEW04246.1"/>
    </source>
</evidence>